<dbReference type="EMBL" id="BARS01023226">
    <property type="protein sequence ID" value="GAG09094.1"/>
    <property type="molecule type" value="Genomic_DNA"/>
</dbReference>
<protein>
    <recommendedName>
        <fullName evidence="6">NAD/GMP synthase domain-containing protein</fullName>
    </recommendedName>
</protein>
<dbReference type="GO" id="GO:0009435">
    <property type="term" value="P:NAD+ biosynthetic process"/>
    <property type="evidence" value="ECO:0007669"/>
    <property type="project" value="UniProtKB-UniPathway"/>
</dbReference>
<dbReference type="GO" id="GO:0005737">
    <property type="term" value="C:cytoplasm"/>
    <property type="evidence" value="ECO:0007669"/>
    <property type="project" value="InterPro"/>
</dbReference>
<organism evidence="7">
    <name type="scientific">marine sediment metagenome</name>
    <dbReference type="NCBI Taxonomy" id="412755"/>
    <lineage>
        <taxon>unclassified sequences</taxon>
        <taxon>metagenomes</taxon>
        <taxon>ecological metagenomes</taxon>
    </lineage>
</organism>
<dbReference type="InterPro" id="IPR022310">
    <property type="entry name" value="NAD/GMP_synthase"/>
</dbReference>
<comment type="caution">
    <text evidence="7">The sequence shown here is derived from an EMBL/GenBank/DDBJ whole genome shotgun (WGS) entry which is preliminary data.</text>
</comment>
<dbReference type="Pfam" id="PF02540">
    <property type="entry name" value="NAD_synthase"/>
    <property type="match status" value="1"/>
</dbReference>
<dbReference type="AlphaFoldDB" id="X0UTB6"/>
<dbReference type="SUPFAM" id="SSF52402">
    <property type="entry name" value="Adenine nucleotide alpha hydrolases-like"/>
    <property type="match status" value="1"/>
</dbReference>
<keyword evidence="4" id="KW-0067">ATP-binding</keyword>
<evidence type="ECO:0000256" key="1">
    <source>
        <dbReference type="ARBA" id="ARBA00004790"/>
    </source>
</evidence>
<accession>X0UTB6</accession>
<dbReference type="NCBIfam" id="TIGR00552">
    <property type="entry name" value="nadE"/>
    <property type="match status" value="1"/>
</dbReference>
<reference evidence="7" key="1">
    <citation type="journal article" date="2014" name="Front. Microbiol.">
        <title>High frequency of phylogenetically diverse reductive dehalogenase-homologous genes in deep subseafloor sedimentary metagenomes.</title>
        <authorList>
            <person name="Kawai M."/>
            <person name="Futagami T."/>
            <person name="Toyoda A."/>
            <person name="Takaki Y."/>
            <person name="Nishi S."/>
            <person name="Hori S."/>
            <person name="Arai W."/>
            <person name="Tsubouchi T."/>
            <person name="Morono Y."/>
            <person name="Uchiyama I."/>
            <person name="Ito T."/>
            <person name="Fujiyama A."/>
            <person name="Inagaki F."/>
            <person name="Takami H."/>
        </authorList>
    </citation>
    <scope>NUCLEOTIDE SEQUENCE</scope>
    <source>
        <strain evidence="7">Expedition CK06-06</strain>
    </source>
</reference>
<proteinExistence type="predicted"/>
<evidence type="ECO:0000313" key="7">
    <source>
        <dbReference type="EMBL" id="GAG09094.1"/>
    </source>
</evidence>
<evidence type="ECO:0000256" key="3">
    <source>
        <dbReference type="ARBA" id="ARBA00022741"/>
    </source>
</evidence>
<dbReference type="InterPro" id="IPR014729">
    <property type="entry name" value="Rossmann-like_a/b/a_fold"/>
</dbReference>
<evidence type="ECO:0000256" key="4">
    <source>
        <dbReference type="ARBA" id="ARBA00022840"/>
    </source>
</evidence>
<feature type="domain" description="NAD/GMP synthase" evidence="6">
    <location>
        <begin position="5"/>
        <end position="150"/>
    </location>
</feature>
<keyword evidence="5" id="KW-0520">NAD</keyword>
<evidence type="ECO:0000259" key="6">
    <source>
        <dbReference type="Pfam" id="PF02540"/>
    </source>
</evidence>
<dbReference type="GO" id="GO:0003952">
    <property type="term" value="F:NAD+ synthase (glutamine-hydrolyzing) activity"/>
    <property type="evidence" value="ECO:0007669"/>
    <property type="project" value="InterPro"/>
</dbReference>
<dbReference type="InterPro" id="IPR003694">
    <property type="entry name" value="NAD_synthase"/>
</dbReference>
<dbReference type="GO" id="GO:0004359">
    <property type="term" value="F:glutaminase activity"/>
    <property type="evidence" value="ECO:0007669"/>
    <property type="project" value="InterPro"/>
</dbReference>
<dbReference type="PANTHER" id="PTHR23090">
    <property type="entry name" value="NH 3 /GLUTAMINE-DEPENDENT NAD + SYNTHETASE"/>
    <property type="match status" value="1"/>
</dbReference>
<feature type="non-terminal residue" evidence="7">
    <location>
        <position position="150"/>
    </location>
</feature>
<keyword evidence="3" id="KW-0547">Nucleotide-binding</keyword>
<evidence type="ECO:0000256" key="2">
    <source>
        <dbReference type="ARBA" id="ARBA00022598"/>
    </source>
</evidence>
<evidence type="ECO:0000256" key="5">
    <source>
        <dbReference type="ARBA" id="ARBA00023027"/>
    </source>
</evidence>
<dbReference type="CDD" id="cd00553">
    <property type="entry name" value="NAD_synthase"/>
    <property type="match status" value="1"/>
</dbReference>
<sequence length="150" mass="16318">MQLSEEIASWIREQVEKANKKGIVLGLSGGVDSAAVAVLSKMALGQDVLGLILPCKSTPEDEELALKIAGKFDIRIEKVVLDDVFDKLVEAVPRIINTANSKSQTGNRELPVAKANLKPRLRMSILYYFANTLDYLVAGTGNKSELLVGY</sequence>
<comment type="pathway">
    <text evidence="1">Cofactor biosynthesis; NAD(+) biosynthesis.</text>
</comment>
<dbReference type="Gene3D" id="3.40.50.620">
    <property type="entry name" value="HUPs"/>
    <property type="match status" value="1"/>
</dbReference>
<dbReference type="PANTHER" id="PTHR23090:SF9">
    <property type="entry name" value="GLUTAMINE-DEPENDENT NAD(+) SYNTHETASE"/>
    <property type="match status" value="1"/>
</dbReference>
<keyword evidence="2" id="KW-0436">Ligase</keyword>
<dbReference type="UniPathway" id="UPA00253"/>
<dbReference type="GO" id="GO:0005524">
    <property type="term" value="F:ATP binding"/>
    <property type="evidence" value="ECO:0007669"/>
    <property type="project" value="UniProtKB-KW"/>
</dbReference>
<name>X0UTB6_9ZZZZ</name>
<gene>
    <name evidence="7" type="ORF">S01H1_37008</name>
</gene>